<keyword evidence="2" id="KW-1133">Transmembrane helix</keyword>
<evidence type="ECO:0000256" key="2">
    <source>
        <dbReference type="SAM" id="Phobius"/>
    </source>
</evidence>
<proteinExistence type="predicted"/>
<dbReference type="AlphaFoldDB" id="E2Q6I1"/>
<evidence type="ECO:0000313" key="3">
    <source>
        <dbReference type="EMBL" id="EFG07305.1"/>
    </source>
</evidence>
<name>E2Q6I1_STRCL</name>
<dbReference type="EMBL" id="CM000913">
    <property type="protein sequence ID" value="EFG07305.1"/>
    <property type="molecule type" value="Genomic_DNA"/>
</dbReference>
<reference evidence="3 4" key="1">
    <citation type="journal article" date="2010" name="Genome Biol. Evol.">
        <title>The sequence of a 1.8-mb bacterial linear plasmid reveals a rich evolutionary reservoir of secondary metabolic pathways.</title>
        <authorList>
            <person name="Medema M.H."/>
            <person name="Trefzer A."/>
            <person name="Kovalchuk A."/>
            <person name="van den Berg M."/>
            <person name="Mueller U."/>
            <person name="Heijne W."/>
            <person name="Wu L."/>
            <person name="Alam M.T."/>
            <person name="Ronning C.M."/>
            <person name="Nierman W.C."/>
            <person name="Bovenberg R.A.L."/>
            <person name="Breitling R."/>
            <person name="Takano E."/>
        </authorList>
    </citation>
    <scope>NUCLEOTIDE SEQUENCE [LARGE SCALE GENOMIC DNA]</scope>
    <source>
        <strain evidence="4">ATCC 27064 / DSM 738 / JCM 4710 / NBRC 13307 / NCIMB 12785 / NRRL 3585 / VKM Ac-602</strain>
    </source>
</reference>
<dbReference type="Proteomes" id="UP000002357">
    <property type="component" value="Chromosome"/>
</dbReference>
<gene>
    <name evidence="3" type="ORF">SCLAV_2232</name>
</gene>
<dbReference type="OrthoDB" id="4306652at2"/>
<feature type="region of interest" description="Disordered" evidence="1">
    <location>
        <begin position="1"/>
        <end position="27"/>
    </location>
</feature>
<feature type="compositionally biased region" description="Basic and acidic residues" evidence="1">
    <location>
        <begin position="1"/>
        <end position="13"/>
    </location>
</feature>
<dbReference type="GeneID" id="93731185"/>
<sequence>MADDTGTHTEADGPRGGGASRRGGKRRGVVATAVAVGAVGVVAALLYGQRENEDSAPAAPPPPATAGAAVCARVIAQGTVVRTEPQGDRARVTLAVDRYLKPSKGPRNTAFTVERAEAGFFTPGDRMLVSVPASGAEPVQSYTGAEVAHAWKRLSAELDAGGGAGCPG</sequence>
<protein>
    <submittedName>
        <fullName evidence="3">Uncharacterized protein</fullName>
    </submittedName>
</protein>
<dbReference type="KEGG" id="sclf:BB341_17215"/>
<keyword evidence="2" id="KW-0472">Membrane</keyword>
<organism evidence="3 4">
    <name type="scientific">Streptomyces clavuligerus</name>
    <dbReference type="NCBI Taxonomy" id="1901"/>
    <lineage>
        <taxon>Bacteria</taxon>
        <taxon>Bacillati</taxon>
        <taxon>Actinomycetota</taxon>
        <taxon>Actinomycetes</taxon>
        <taxon>Kitasatosporales</taxon>
        <taxon>Streptomycetaceae</taxon>
        <taxon>Streptomyces</taxon>
    </lineage>
</organism>
<accession>E2Q6I1</accession>
<evidence type="ECO:0000256" key="1">
    <source>
        <dbReference type="SAM" id="MobiDB-lite"/>
    </source>
</evidence>
<keyword evidence="4" id="KW-1185">Reference proteome</keyword>
<evidence type="ECO:0000313" key="4">
    <source>
        <dbReference type="Proteomes" id="UP000002357"/>
    </source>
</evidence>
<keyword evidence="2" id="KW-0812">Transmembrane</keyword>
<feature type="transmembrane region" description="Helical" evidence="2">
    <location>
        <begin position="29"/>
        <end position="48"/>
    </location>
</feature>
<dbReference type="RefSeq" id="WP_003960741.1">
    <property type="nucleotide sequence ID" value="NZ_CM000913.1"/>
</dbReference>